<name>A0AA94EES1_9GAMM</name>
<reference evidence="3" key="1">
    <citation type="journal article" date="2018" name="Front. Microbiol.">
        <title>Genome-Based Analysis Reveals the Taxonomy and Diversity of the Family Idiomarinaceae.</title>
        <authorList>
            <person name="Liu Y."/>
            <person name="Lai Q."/>
            <person name="Shao Z."/>
        </authorList>
    </citation>
    <scope>NUCLEOTIDE SEQUENCE [LARGE SCALE GENOMIC DNA]</scope>
    <source>
        <strain evidence="3">SN-14</strain>
    </source>
</reference>
<dbReference type="EMBL" id="PIPS01000002">
    <property type="protein sequence ID" value="RUO43620.1"/>
    <property type="molecule type" value="Genomic_DNA"/>
</dbReference>
<evidence type="ECO:0000313" key="3">
    <source>
        <dbReference type="Proteomes" id="UP000286680"/>
    </source>
</evidence>
<dbReference type="Pfam" id="PF07027">
    <property type="entry name" value="DUF1318"/>
    <property type="match status" value="1"/>
</dbReference>
<gene>
    <name evidence="2" type="ORF">CWE23_09560</name>
</gene>
<proteinExistence type="predicted"/>
<feature type="signal peptide" evidence="1">
    <location>
        <begin position="1"/>
        <end position="27"/>
    </location>
</feature>
<evidence type="ECO:0000313" key="2">
    <source>
        <dbReference type="EMBL" id="RUO43620.1"/>
    </source>
</evidence>
<dbReference type="Proteomes" id="UP000286680">
    <property type="component" value="Unassembled WGS sequence"/>
</dbReference>
<feature type="chain" id="PRO_5041719778" evidence="1">
    <location>
        <begin position="28"/>
        <end position="123"/>
    </location>
</feature>
<keyword evidence="3" id="KW-1185">Reference proteome</keyword>
<evidence type="ECO:0000256" key="1">
    <source>
        <dbReference type="SAM" id="SignalP"/>
    </source>
</evidence>
<organism evidence="2 3">
    <name type="scientific">Idiomarina aquatica</name>
    <dbReference type="NCBI Taxonomy" id="1327752"/>
    <lineage>
        <taxon>Bacteria</taxon>
        <taxon>Pseudomonadati</taxon>
        <taxon>Pseudomonadota</taxon>
        <taxon>Gammaproteobacteria</taxon>
        <taxon>Alteromonadales</taxon>
        <taxon>Idiomarinaceae</taxon>
        <taxon>Idiomarina</taxon>
    </lineage>
</organism>
<accession>A0AA94EES1</accession>
<protein>
    <submittedName>
        <fullName evidence="2">DUF1318 domain-containing protein</fullName>
    </submittedName>
</protein>
<dbReference type="InterPro" id="IPR008309">
    <property type="entry name" value="YdbL"/>
</dbReference>
<dbReference type="AlphaFoldDB" id="A0AA94EES1"/>
<keyword evidence="1" id="KW-0732">Signal</keyword>
<sequence length="123" mass="13659">MFPKLATPAFIALLTLSGLSYSEPAVALQQLTLQQAMDQLHQAKADGWVGEQPNGYLGVVRDSAQARQIVEQINEARRKEYARIADENDIAVADVELLAGKRAIERTQSGHYIKIDGQWKKKP</sequence>
<comment type="caution">
    <text evidence="2">The sequence shown here is derived from an EMBL/GenBank/DDBJ whole genome shotgun (WGS) entry which is preliminary data.</text>
</comment>